<evidence type="ECO:0000313" key="1">
    <source>
        <dbReference type="EMBL" id="OWK45598.1"/>
    </source>
</evidence>
<name>A0A225E472_9BACT</name>
<proteinExistence type="predicted"/>
<dbReference type="OrthoDB" id="2568996at2"/>
<comment type="caution">
    <text evidence="1">The sequence shown here is derived from an EMBL/GenBank/DDBJ whole genome shotgun (WGS) entry which is preliminary data.</text>
</comment>
<dbReference type="EMBL" id="NIDE01000002">
    <property type="protein sequence ID" value="OWK45598.1"/>
    <property type="molecule type" value="Genomic_DNA"/>
</dbReference>
<dbReference type="RefSeq" id="WP_143392972.1">
    <property type="nucleotide sequence ID" value="NZ_NIDE01000002.1"/>
</dbReference>
<evidence type="ECO:0008006" key="3">
    <source>
        <dbReference type="Google" id="ProtNLM"/>
    </source>
</evidence>
<evidence type="ECO:0000313" key="2">
    <source>
        <dbReference type="Proteomes" id="UP000214646"/>
    </source>
</evidence>
<gene>
    <name evidence="1" type="ORF">FRUB_01929</name>
</gene>
<protein>
    <recommendedName>
        <fullName evidence="3">HEAT repeat domain-containing protein</fullName>
    </recommendedName>
</protein>
<sequence length="389" mass="44264">MESPRANWLWQMVRVVGAVDRFRVPILHALYDLSDDRSAAQLCELAYKYAAAGDETFRTRLFEIVEQKPFPDSPWLGEEEVVSLAGEQGFLFAARVRGRLLAGREWEWDDGHLIDLATKRLGAEFVNRLLDGSSDDAVRRFRDGWRQEVQKTAARESSPTHRERMVVTPVHDIFRAAEGVSKCFWFRGWGMHADEADLRAVLQRLRVENEPRVIANLARVFSARPLPEFDARLIELCRHGDEDVRTRAFAALEPNAHPLVREFALTELEKGVRSGSVVALFINNYRPGDEDRILEAMELPDDECRLHWLLMDVIKVLEKNPEADCSRLGVIGYALTNCENCRFHAVRLLLSRRAAPGWLADECRYDSGEDCRELVGFPMVATEASSASP</sequence>
<organism evidence="1 2">
    <name type="scientific">Fimbriiglobus ruber</name>
    <dbReference type="NCBI Taxonomy" id="1908690"/>
    <lineage>
        <taxon>Bacteria</taxon>
        <taxon>Pseudomonadati</taxon>
        <taxon>Planctomycetota</taxon>
        <taxon>Planctomycetia</taxon>
        <taxon>Gemmatales</taxon>
        <taxon>Gemmataceae</taxon>
        <taxon>Fimbriiglobus</taxon>
    </lineage>
</organism>
<dbReference type="AlphaFoldDB" id="A0A225E472"/>
<dbReference type="Proteomes" id="UP000214646">
    <property type="component" value="Unassembled WGS sequence"/>
</dbReference>
<reference evidence="2" key="1">
    <citation type="submission" date="2017-06" db="EMBL/GenBank/DDBJ databases">
        <title>Genome analysis of Fimbriiglobus ruber SP5, the first member of the order Planctomycetales with confirmed chitinolytic capability.</title>
        <authorList>
            <person name="Ravin N.V."/>
            <person name="Rakitin A.L."/>
            <person name="Ivanova A.A."/>
            <person name="Beletsky A.V."/>
            <person name="Kulichevskaya I.S."/>
            <person name="Mardanov A.V."/>
            <person name="Dedysh S.N."/>
        </authorList>
    </citation>
    <scope>NUCLEOTIDE SEQUENCE [LARGE SCALE GENOMIC DNA]</scope>
    <source>
        <strain evidence="2">SP5</strain>
    </source>
</reference>
<keyword evidence="2" id="KW-1185">Reference proteome</keyword>
<accession>A0A225E472</accession>